<dbReference type="PRINTS" id="PR00237">
    <property type="entry name" value="GPCRRHODOPSN"/>
</dbReference>
<feature type="transmembrane region" description="Helical" evidence="9">
    <location>
        <begin position="32"/>
        <end position="50"/>
    </location>
</feature>
<dbReference type="OrthoDB" id="5987936at2759"/>
<dbReference type="GO" id="GO:0016020">
    <property type="term" value="C:membrane"/>
    <property type="evidence" value="ECO:0007669"/>
    <property type="project" value="UniProtKB-SubCell"/>
</dbReference>
<dbReference type="InterPro" id="IPR017452">
    <property type="entry name" value="GPCR_Rhodpsn_7TM"/>
</dbReference>
<feature type="transmembrane region" description="Helical" evidence="9">
    <location>
        <begin position="83"/>
        <end position="105"/>
    </location>
</feature>
<evidence type="ECO:0000313" key="12">
    <source>
        <dbReference type="Proteomes" id="UP000186922"/>
    </source>
</evidence>
<dbReference type="PANTHER" id="PTHR46061">
    <property type="entry name" value="THYROTROPIN-RELEASING HORMONE RECEPTOR"/>
    <property type="match status" value="1"/>
</dbReference>
<comment type="subcellular location">
    <subcellularLocation>
        <location evidence="2">Membrane</location>
    </subcellularLocation>
</comment>
<evidence type="ECO:0000256" key="3">
    <source>
        <dbReference type="ARBA" id="ARBA00018873"/>
    </source>
</evidence>
<sequence>MFRILAFTLEQYIAICGDCSRRFHMSDRTNKYVLGIWICSVLYCAPWLGLTHVQPDADDHTRQQCELRLTRETYIGFFGADLLLFYVLPLIIALFVYTKIVFLLFKSARYCSRGSPCLSLSRSNLNEASNSNSQQVTPVLHYTKGLACTTSATMLFGRVLNHQVSENIEERRGWLVQSRSQVTRMLIAIVIFFAIAWLPYRGLLVYNTFQKEEWLDIWYVFFAKTLIYANSAMNPYLYNAMSRRFRLAVYRTLCRASAKKKKQLSKKRTLYQRPPRYEEPQFEPVPQQRGRLRTL</sequence>
<keyword evidence="4 9" id="KW-0812">Transmembrane</keyword>
<evidence type="ECO:0000256" key="2">
    <source>
        <dbReference type="ARBA" id="ARBA00004370"/>
    </source>
</evidence>
<evidence type="ECO:0000313" key="11">
    <source>
        <dbReference type="EMBL" id="GAV01372.1"/>
    </source>
</evidence>
<evidence type="ECO:0000256" key="7">
    <source>
        <dbReference type="ARBA" id="ARBA00032251"/>
    </source>
</evidence>
<dbReference type="SUPFAM" id="SSF81321">
    <property type="entry name" value="Family A G protein-coupled receptor-like"/>
    <property type="match status" value="1"/>
</dbReference>
<feature type="transmembrane region" description="Helical" evidence="9">
    <location>
        <begin position="218"/>
        <end position="238"/>
    </location>
</feature>
<dbReference type="Proteomes" id="UP000186922">
    <property type="component" value="Unassembled WGS sequence"/>
</dbReference>
<comment type="function">
    <text evidence="1">Receptor for thyrotropin-releasing hormone (TRH). Upon ligand binding, this G-protein-coupled receptor triggers activation of the phosphatidylinositol (IP3)-calcium-protein kinase C (PKC) pathway.</text>
</comment>
<feature type="domain" description="G-protein coupled receptors family 1 profile" evidence="10">
    <location>
        <begin position="1"/>
        <end position="238"/>
    </location>
</feature>
<comment type="caution">
    <text evidence="11">The sequence shown here is derived from an EMBL/GenBank/DDBJ whole genome shotgun (WGS) entry which is preliminary data.</text>
</comment>
<evidence type="ECO:0000256" key="4">
    <source>
        <dbReference type="ARBA" id="ARBA00022692"/>
    </source>
</evidence>
<dbReference type="Gene3D" id="1.20.1070.10">
    <property type="entry name" value="Rhodopsin 7-helix transmembrane proteins"/>
    <property type="match status" value="1"/>
</dbReference>
<evidence type="ECO:0000256" key="1">
    <source>
        <dbReference type="ARBA" id="ARBA00004100"/>
    </source>
</evidence>
<feature type="region of interest" description="Disordered" evidence="8">
    <location>
        <begin position="264"/>
        <end position="295"/>
    </location>
</feature>
<gene>
    <name evidence="11" type="primary">RvY_12096-1</name>
    <name evidence="11" type="synonym">RvY_12096.1</name>
    <name evidence="11" type="ORF">RvY_12096</name>
</gene>
<dbReference type="PANTHER" id="PTHR46061:SF3">
    <property type="entry name" value="THYROTROPIN-RELEASING HORMONE RECEPTOR"/>
    <property type="match status" value="1"/>
</dbReference>
<keyword evidence="5 9" id="KW-1133">Transmembrane helix</keyword>
<dbReference type="GO" id="GO:0004997">
    <property type="term" value="F:thyrotropin-releasing hormone receptor activity"/>
    <property type="evidence" value="ECO:0007669"/>
    <property type="project" value="InterPro"/>
</dbReference>
<organism evidence="11 12">
    <name type="scientific">Ramazzottius varieornatus</name>
    <name type="common">Water bear</name>
    <name type="synonym">Tardigrade</name>
    <dbReference type="NCBI Taxonomy" id="947166"/>
    <lineage>
        <taxon>Eukaryota</taxon>
        <taxon>Metazoa</taxon>
        <taxon>Ecdysozoa</taxon>
        <taxon>Tardigrada</taxon>
        <taxon>Eutardigrada</taxon>
        <taxon>Parachela</taxon>
        <taxon>Hypsibioidea</taxon>
        <taxon>Ramazzottiidae</taxon>
        <taxon>Ramazzottius</taxon>
    </lineage>
</organism>
<evidence type="ECO:0000256" key="9">
    <source>
        <dbReference type="SAM" id="Phobius"/>
    </source>
</evidence>
<keyword evidence="6 9" id="KW-0472">Membrane</keyword>
<dbReference type="InterPro" id="IPR002120">
    <property type="entry name" value="TRH_rcpt_1"/>
</dbReference>
<protein>
    <recommendedName>
        <fullName evidence="3">Thyrotropin-releasing hormone receptor</fullName>
    </recommendedName>
    <alternativeName>
        <fullName evidence="7">Thyroliberin receptor</fullName>
    </alternativeName>
</protein>
<reference evidence="11 12" key="1">
    <citation type="journal article" date="2016" name="Nat. Commun.">
        <title>Extremotolerant tardigrade genome and improved radiotolerance of human cultured cells by tardigrade-unique protein.</title>
        <authorList>
            <person name="Hashimoto T."/>
            <person name="Horikawa D.D."/>
            <person name="Saito Y."/>
            <person name="Kuwahara H."/>
            <person name="Kozuka-Hata H."/>
            <person name="Shin-I T."/>
            <person name="Minakuchi Y."/>
            <person name="Ohishi K."/>
            <person name="Motoyama A."/>
            <person name="Aizu T."/>
            <person name="Enomoto A."/>
            <person name="Kondo K."/>
            <person name="Tanaka S."/>
            <person name="Hara Y."/>
            <person name="Koshikawa S."/>
            <person name="Sagara H."/>
            <person name="Miura T."/>
            <person name="Yokobori S."/>
            <person name="Miyagawa K."/>
            <person name="Suzuki Y."/>
            <person name="Kubo T."/>
            <person name="Oyama M."/>
            <person name="Kohara Y."/>
            <person name="Fujiyama A."/>
            <person name="Arakawa K."/>
            <person name="Katayama T."/>
            <person name="Toyoda A."/>
            <person name="Kunieda T."/>
        </authorList>
    </citation>
    <scope>NUCLEOTIDE SEQUENCE [LARGE SCALE GENOMIC DNA]</scope>
    <source>
        <strain evidence="11 12">YOKOZUNA-1</strain>
    </source>
</reference>
<dbReference type="STRING" id="947166.A0A1D1VIC8"/>
<dbReference type="Pfam" id="PF00001">
    <property type="entry name" value="7tm_1"/>
    <property type="match status" value="1"/>
</dbReference>
<dbReference type="PROSITE" id="PS50262">
    <property type="entry name" value="G_PROTEIN_RECEP_F1_2"/>
    <property type="match status" value="1"/>
</dbReference>
<keyword evidence="12" id="KW-1185">Reference proteome</keyword>
<feature type="transmembrane region" description="Helical" evidence="9">
    <location>
        <begin position="181"/>
        <end position="198"/>
    </location>
</feature>
<dbReference type="AlphaFoldDB" id="A0A1D1VIC8"/>
<evidence type="ECO:0000256" key="6">
    <source>
        <dbReference type="ARBA" id="ARBA00023136"/>
    </source>
</evidence>
<proteinExistence type="predicted"/>
<evidence type="ECO:0000259" key="10">
    <source>
        <dbReference type="PROSITE" id="PS50262"/>
    </source>
</evidence>
<dbReference type="InterPro" id="IPR000276">
    <property type="entry name" value="GPCR_Rhodpsn"/>
</dbReference>
<accession>A0A1D1VIC8</accession>
<evidence type="ECO:0000256" key="8">
    <source>
        <dbReference type="SAM" id="MobiDB-lite"/>
    </source>
</evidence>
<name>A0A1D1VIC8_RAMVA</name>
<evidence type="ECO:0000256" key="5">
    <source>
        <dbReference type="ARBA" id="ARBA00022989"/>
    </source>
</evidence>
<dbReference type="EMBL" id="BDGG01000007">
    <property type="protein sequence ID" value="GAV01372.1"/>
    <property type="molecule type" value="Genomic_DNA"/>
</dbReference>